<keyword evidence="4 7" id="KW-0862">Zinc</keyword>
<sequence>MSFPELEHFVRVLSSLPGIGSRSARRIAFYLLKSDLRETEDLAETMLDLRRRVRFCSLCGGLSTGELCTVCSDPTRDRSQLCIVEEPSDIFAIEGTGEYKGLYHVLMGALSPLDGIGPEELRIKELAHRLDTERFSEWFVATNPTLEGDATASYLSDRFKRDTIRFTRISHGIPTGTGIEFADKSTLARSIRERKTLS</sequence>
<organism evidence="9 10">
    <name type="scientific">Leptonema illini</name>
    <dbReference type="NCBI Taxonomy" id="183"/>
    <lineage>
        <taxon>Bacteria</taxon>
        <taxon>Pseudomonadati</taxon>
        <taxon>Spirochaetota</taxon>
        <taxon>Spirochaetia</taxon>
        <taxon>Leptospirales</taxon>
        <taxon>Leptospiraceae</taxon>
        <taxon>Leptonema</taxon>
    </lineage>
</organism>
<dbReference type="HAMAP" id="MF_00017">
    <property type="entry name" value="RecR"/>
    <property type="match status" value="1"/>
</dbReference>
<dbReference type="GO" id="GO:0006310">
    <property type="term" value="P:DNA recombination"/>
    <property type="evidence" value="ECO:0007669"/>
    <property type="project" value="UniProtKB-UniRule"/>
</dbReference>
<dbReference type="CDD" id="cd01025">
    <property type="entry name" value="TOPRIM_recR"/>
    <property type="match status" value="1"/>
</dbReference>
<dbReference type="NCBIfam" id="TIGR00615">
    <property type="entry name" value="recR"/>
    <property type="match status" value="1"/>
</dbReference>
<keyword evidence="2 7" id="KW-0227">DNA damage</keyword>
<evidence type="ECO:0000256" key="3">
    <source>
        <dbReference type="ARBA" id="ARBA00022771"/>
    </source>
</evidence>
<dbReference type="PROSITE" id="PS01300">
    <property type="entry name" value="RECR"/>
    <property type="match status" value="1"/>
</dbReference>
<keyword evidence="6 7" id="KW-0234">DNA repair</keyword>
<dbReference type="Proteomes" id="UP000460298">
    <property type="component" value="Unassembled WGS sequence"/>
</dbReference>
<accession>A0A833LXF1</accession>
<dbReference type="EMBL" id="WBUI01000007">
    <property type="protein sequence ID" value="KAB2933028.1"/>
    <property type="molecule type" value="Genomic_DNA"/>
</dbReference>
<comment type="function">
    <text evidence="7">May play a role in DNA repair. It seems to be involved in an RecBC-independent recombinational process of DNA repair. It may act with RecF and RecO.</text>
</comment>
<evidence type="ECO:0000256" key="1">
    <source>
        <dbReference type="ARBA" id="ARBA00022723"/>
    </source>
</evidence>
<dbReference type="Pfam" id="PF13662">
    <property type="entry name" value="Toprim_4"/>
    <property type="match status" value="1"/>
</dbReference>
<dbReference type="Pfam" id="PF21176">
    <property type="entry name" value="RecR_HhH"/>
    <property type="match status" value="1"/>
</dbReference>
<dbReference type="GO" id="GO:0003677">
    <property type="term" value="F:DNA binding"/>
    <property type="evidence" value="ECO:0007669"/>
    <property type="project" value="UniProtKB-UniRule"/>
</dbReference>
<dbReference type="SMART" id="SM00493">
    <property type="entry name" value="TOPRIM"/>
    <property type="match status" value="1"/>
</dbReference>
<comment type="caution">
    <text evidence="9">The sequence shown here is derived from an EMBL/GenBank/DDBJ whole genome shotgun (WGS) entry which is preliminary data.</text>
</comment>
<evidence type="ECO:0000313" key="10">
    <source>
        <dbReference type="Proteomes" id="UP000460298"/>
    </source>
</evidence>
<comment type="similarity">
    <text evidence="7">Belongs to the RecR family.</text>
</comment>
<gene>
    <name evidence="7 9" type="primary">recR</name>
    <name evidence="9" type="ORF">F9K24_09175</name>
</gene>
<dbReference type="InterPro" id="IPR006171">
    <property type="entry name" value="TOPRIM_dom"/>
</dbReference>
<dbReference type="GO" id="GO:0008270">
    <property type="term" value="F:zinc ion binding"/>
    <property type="evidence" value="ECO:0007669"/>
    <property type="project" value="UniProtKB-KW"/>
</dbReference>
<dbReference type="AlphaFoldDB" id="A0A833LXF1"/>
<dbReference type="InterPro" id="IPR023627">
    <property type="entry name" value="Rcmb_RecR"/>
</dbReference>
<feature type="zinc finger region" description="C4-type" evidence="7">
    <location>
        <begin position="56"/>
        <end position="71"/>
    </location>
</feature>
<dbReference type="PANTHER" id="PTHR30446">
    <property type="entry name" value="RECOMBINATION PROTEIN RECR"/>
    <property type="match status" value="1"/>
</dbReference>
<dbReference type="PROSITE" id="PS50880">
    <property type="entry name" value="TOPRIM"/>
    <property type="match status" value="1"/>
</dbReference>
<dbReference type="GO" id="GO:0006281">
    <property type="term" value="P:DNA repair"/>
    <property type="evidence" value="ECO:0007669"/>
    <property type="project" value="UniProtKB-UniRule"/>
</dbReference>
<proteinExistence type="inferred from homology"/>
<dbReference type="Gene3D" id="1.10.8.420">
    <property type="entry name" value="RecR Domain 1"/>
    <property type="match status" value="1"/>
</dbReference>
<keyword evidence="3 7" id="KW-0863">Zinc-finger</keyword>
<dbReference type="InterPro" id="IPR000093">
    <property type="entry name" value="DNA_Rcmb_RecR"/>
</dbReference>
<evidence type="ECO:0000256" key="5">
    <source>
        <dbReference type="ARBA" id="ARBA00023172"/>
    </source>
</evidence>
<evidence type="ECO:0000256" key="7">
    <source>
        <dbReference type="HAMAP-Rule" id="MF_00017"/>
    </source>
</evidence>
<feature type="domain" description="Toprim" evidence="8">
    <location>
        <begin position="79"/>
        <end position="174"/>
    </location>
</feature>
<evidence type="ECO:0000313" key="9">
    <source>
        <dbReference type="EMBL" id="KAB2933028.1"/>
    </source>
</evidence>
<reference evidence="9 10" key="1">
    <citation type="submission" date="2019-10" db="EMBL/GenBank/DDBJ databases">
        <title>Extracellular Electron Transfer in a Candidatus Methanoperedens spp. Enrichment Culture.</title>
        <authorList>
            <person name="Berger S."/>
            <person name="Rangel Shaw D."/>
            <person name="Berben T."/>
            <person name="In 'T Zandt M."/>
            <person name="Frank J."/>
            <person name="Reimann J."/>
            <person name="Jetten M.S.M."/>
            <person name="Welte C.U."/>
        </authorList>
    </citation>
    <scope>NUCLEOTIDE SEQUENCE [LARGE SCALE GENOMIC DNA]</scope>
    <source>
        <strain evidence="9">SB12</strain>
    </source>
</reference>
<evidence type="ECO:0000259" key="8">
    <source>
        <dbReference type="PROSITE" id="PS50880"/>
    </source>
</evidence>
<evidence type="ECO:0000256" key="2">
    <source>
        <dbReference type="ARBA" id="ARBA00022763"/>
    </source>
</evidence>
<keyword evidence="1 7" id="KW-0479">Metal-binding</keyword>
<evidence type="ECO:0000256" key="4">
    <source>
        <dbReference type="ARBA" id="ARBA00022833"/>
    </source>
</evidence>
<dbReference type="InterPro" id="IPR034137">
    <property type="entry name" value="TOPRIM_RecR"/>
</dbReference>
<dbReference type="InterPro" id="IPR015967">
    <property type="entry name" value="Rcmb_RecR_Znf"/>
</dbReference>
<dbReference type="Pfam" id="PF02132">
    <property type="entry name" value="RecR_ZnF"/>
    <property type="match status" value="1"/>
</dbReference>
<name>A0A833LXF1_9LEPT</name>
<evidence type="ECO:0000256" key="6">
    <source>
        <dbReference type="ARBA" id="ARBA00023204"/>
    </source>
</evidence>
<keyword evidence="5 7" id="KW-0233">DNA recombination</keyword>
<dbReference type="SUPFAM" id="SSF111304">
    <property type="entry name" value="Recombination protein RecR"/>
    <property type="match status" value="1"/>
</dbReference>
<protein>
    <recommendedName>
        <fullName evidence="7">Recombination protein RecR</fullName>
    </recommendedName>
</protein>
<dbReference type="Pfam" id="PF21175">
    <property type="entry name" value="RecR_C"/>
    <property type="match status" value="1"/>
</dbReference>
<dbReference type="PANTHER" id="PTHR30446:SF0">
    <property type="entry name" value="RECOMBINATION PROTEIN RECR"/>
    <property type="match status" value="1"/>
</dbReference>
<dbReference type="Gene3D" id="3.40.1360.10">
    <property type="match status" value="1"/>
</dbReference>